<protein>
    <submittedName>
        <fullName evidence="2">Uncharacterized protein</fullName>
    </submittedName>
</protein>
<accession>A0AAW0FJA8</accession>
<evidence type="ECO:0000313" key="3">
    <source>
        <dbReference type="Proteomes" id="UP001385951"/>
    </source>
</evidence>
<dbReference type="EMBL" id="JASBNA010000040">
    <property type="protein sequence ID" value="KAK7681525.1"/>
    <property type="molecule type" value="Genomic_DNA"/>
</dbReference>
<feature type="region of interest" description="Disordered" evidence="1">
    <location>
        <begin position="42"/>
        <end position="83"/>
    </location>
</feature>
<dbReference type="Proteomes" id="UP001385951">
    <property type="component" value="Unassembled WGS sequence"/>
</dbReference>
<reference evidence="2 3" key="1">
    <citation type="submission" date="2022-09" db="EMBL/GenBank/DDBJ databases">
        <authorList>
            <person name="Palmer J.M."/>
        </authorList>
    </citation>
    <scope>NUCLEOTIDE SEQUENCE [LARGE SCALE GENOMIC DNA]</scope>
    <source>
        <strain evidence="2 3">DSM 7382</strain>
    </source>
</reference>
<dbReference type="AlphaFoldDB" id="A0AAW0FJA8"/>
<evidence type="ECO:0000313" key="2">
    <source>
        <dbReference type="EMBL" id="KAK7681525.1"/>
    </source>
</evidence>
<organism evidence="2 3">
    <name type="scientific">Cerrena zonata</name>
    <dbReference type="NCBI Taxonomy" id="2478898"/>
    <lineage>
        <taxon>Eukaryota</taxon>
        <taxon>Fungi</taxon>
        <taxon>Dikarya</taxon>
        <taxon>Basidiomycota</taxon>
        <taxon>Agaricomycotina</taxon>
        <taxon>Agaricomycetes</taxon>
        <taxon>Polyporales</taxon>
        <taxon>Cerrenaceae</taxon>
        <taxon>Cerrena</taxon>
    </lineage>
</organism>
<evidence type="ECO:0000256" key="1">
    <source>
        <dbReference type="SAM" id="MobiDB-lite"/>
    </source>
</evidence>
<keyword evidence="3" id="KW-1185">Reference proteome</keyword>
<sequence>MAAYFIPRRSSQATPIHAPPNVQEGLEESILTLDPERSIYLFPNPSSIPPSPSGSSLYSVPTDLTISSPGGSRERTLSHTTDASGSSYVLDSFEYSSRDHSRSLSPSQLDVDVEVWDWTADSEGADAERTLELEAAVERMSRWDIYHPQIEAIRFVPSQLNSSIGRPPLARARIFDALEEGYQRARADSNISYKSLSSYRSSDTPHPRIRIPLLSFFASWLGLDLDDPALRLLTTSSSDSILFPGQSGLLGIENGDESQTTVLRIDHPIEKEDSSEDDTPHGILRLFVLSNEPRNALKSIKNGLGILSSPVYSVPAMLNVPNVGTFFGLSRFVGSLWRKGGDAVHQLQGH</sequence>
<proteinExistence type="predicted"/>
<name>A0AAW0FJA8_9APHY</name>
<comment type="caution">
    <text evidence="2">The sequence shown here is derived from an EMBL/GenBank/DDBJ whole genome shotgun (WGS) entry which is preliminary data.</text>
</comment>
<gene>
    <name evidence="2" type="ORF">QCA50_015257</name>
</gene>
<feature type="region of interest" description="Disordered" evidence="1">
    <location>
        <begin position="1"/>
        <end position="22"/>
    </location>
</feature>